<dbReference type="SUPFAM" id="SSF54909">
    <property type="entry name" value="Dimeric alpha+beta barrel"/>
    <property type="match status" value="2"/>
</dbReference>
<dbReference type="Gene3D" id="3.30.70.100">
    <property type="match status" value="2"/>
</dbReference>
<feature type="domain" description="ABM" evidence="1">
    <location>
        <begin position="122"/>
        <end position="214"/>
    </location>
</feature>
<dbReference type="InterPro" id="IPR011008">
    <property type="entry name" value="Dimeric_a/b-barrel"/>
</dbReference>
<evidence type="ECO:0000313" key="3">
    <source>
        <dbReference type="Proteomes" id="UP001494902"/>
    </source>
</evidence>
<evidence type="ECO:0000313" key="2">
    <source>
        <dbReference type="EMBL" id="MEQ3552803.1"/>
    </source>
</evidence>
<reference evidence="2 3" key="1">
    <citation type="submission" date="2024-03" db="EMBL/GenBank/DDBJ databases">
        <title>Draft genome sequence of Pseudonocardia nematodicida JCM 31783.</title>
        <authorList>
            <person name="Butdee W."/>
            <person name="Duangmal K."/>
        </authorList>
    </citation>
    <scope>NUCLEOTIDE SEQUENCE [LARGE SCALE GENOMIC DNA]</scope>
    <source>
        <strain evidence="2 3">JCM 31783</strain>
    </source>
</reference>
<name>A0ABV1KEB1_9PSEU</name>
<dbReference type="GO" id="GO:0004497">
    <property type="term" value="F:monooxygenase activity"/>
    <property type="evidence" value="ECO:0007669"/>
    <property type="project" value="UniProtKB-KW"/>
</dbReference>
<dbReference type="RefSeq" id="WP_349299870.1">
    <property type="nucleotide sequence ID" value="NZ_JBEDNQ010000008.1"/>
</dbReference>
<sequence>MPFIDPDDGLLAVFNIFETDLPQNQERVVEEMRDIVDNADYPGWISSSVHAAVERPGTANLVQWRSLADLQARYSSDRFRKGTVPLFRQLATSVRLLQTEAVFAQRHADLEATEIALGRDDHTVIVVLDVDPANQQALLDELAKPDQWLRDEVPGYRSHTYFRSLDGSTVVNFAQWASRADYDRFHTLPEERRPADVAGARRRAGELVTARSSNGYRLVHSRTADTADVPAGRTPGS</sequence>
<dbReference type="InterPro" id="IPR007138">
    <property type="entry name" value="ABM_dom"/>
</dbReference>
<keyword evidence="3" id="KW-1185">Reference proteome</keyword>
<proteinExistence type="predicted"/>
<dbReference type="Proteomes" id="UP001494902">
    <property type="component" value="Unassembled WGS sequence"/>
</dbReference>
<dbReference type="EMBL" id="JBEDNQ010000008">
    <property type="protein sequence ID" value="MEQ3552803.1"/>
    <property type="molecule type" value="Genomic_DNA"/>
</dbReference>
<gene>
    <name evidence="2" type="ORF">WIS52_20235</name>
</gene>
<organism evidence="2 3">
    <name type="scientific">Pseudonocardia nematodicida</name>
    <dbReference type="NCBI Taxonomy" id="1206997"/>
    <lineage>
        <taxon>Bacteria</taxon>
        <taxon>Bacillati</taxon>
        <taxon>Actinomycetota</taxon>
        <taxon>Actinomycetes</taxon>
        <taxon>Pseudonocardiales</taxon>
        <taxon>Pseudonocardiaceae</taxon>
        <taxon>Pseudonocardia</taxon>
    </lineage>
</organism>
<keyword evidence="2" id="KW-0503">Monooxygenase</keyword>
<keyword evidence="2" id="KW-0560">Oxidoreductase</keyword>
<dbReference type="PROSITE" id="PS51725">
    <property type="entry name" value="ABM"/>
    <property type="match status" value="1"/>
</dbReference>
<evidence type="ECO:0000259" key="1">
    <source>
        <dbReference type="PROSITE" id="PS51725"/>
    </source>
</evidence>
<dbReference type="Pfam" id="PF03992">
    <property type="entry name" value="ABM"/>
    <property type="match status" value="1"/>
</dbReference>
<comment type="caution">
    <text evidence="2">The sequence shown here is derived from an EMBL/GenBank/DDBJ whole genome shotgun (WGS) entry which is preliminary data.</text>
</comment>
<protein>
    <submittedName>
        <fullName evidence="2">Antibiotic biosynthesis monooxygenase family protein</fullName>
    </submittedName>
</protein>
<accession>A0ABV1KEB1</accession>